<evidence type="ECO:0000256" key="1">
    <source>
        <dbReference type="ARBA" id="ARBA00004123"/>
    </source>
</evidence>
<dbReference type="EMBL" id="JAFHDT010000003">
    <property type="protein sequence ID" value="KAI7811793.1"/>
    <property type="molecule type" value="Genomic_DNA"/>
</dbReference>
<dbReference type="SUPFAM" id="SSF53098">
    <property type="entry name" value="Ribonuclease H-like"/>
    <property type="match status" value="1"/>
</dbReference>
<sequence length="172" mass="20085">MHRSTVAAEKLKATQQQMGLPELKLKQDCPTRWNSTFYMLRRFLDNKDAIITTLVLLSARLETLTQDEWKEMEEASEVLKPFEEVTVEISGESYVTASKVILLSRSLQKISARYLRSGGPIMDMLEKMNKDMATRFHKSSNRQEQQQQQHHHHKKRRKAYCGVISMNKLQVF</sequence>
<dbReference type="AlphaFoldDB" id="A0A9W7X0I4"/>
<keyword evidence="3" id="KW-0863">Zinc-finger</keyword>
<evidence type="ECO:0000256" key="5">
    <source>
        <dbReference type="ARBA" id="ARBA00023242"/>
    </source>
</evidence>
<feature type="region of interest" description="Disordered" evidence="6">
    <location>
        <begin position="136"/>
        <end position="158"/>
    </location>
</feature>
<comment type="subcellular location">
    <subcellularLocation>
        <location evidence="1">Nucleus</location>
    </subcellularLocation>
</comment>
<dbReference type="PANTHER" id="PTHR46481:SF10">
    <property type="entry name" value="ZINC FINGER BED DOMAIN-CONTAINING PROTEIN 39"/>
    <property type="match status" value="1"/>
</dbReference>
<evidence type="ECO:0000256" key="3">
    <source>
        <dbReference type="ARBA" id="ARBA00022771"/>
    </source>
</evidence>
<dbReference type="Proteomes" id="UP001059041">
    <property type="component" value="Linkage Group LG3"/>
</dbReference>
<evidence type="ECO:0000256" key="6">
    <source>
        <dbReference type="SAM" id="MobiDB-lite"/>
    </source>
</evidence>
<keyword evidence="5" id="KW-0539">Nucleus</keyword>
<evidence type="ECO:0000313" key="7">
    <source>
        <dbReference type="EMBL" id="KAI7811793.1"/>
    </source>
</evidence>
<comment type="caution">
    <text evidence="7">The sequence shown here is derived from an EMBL/GenBank/DDBJ whole genome shotgun (WGS) entry which is preliminary data.</text>
</comment>
<keyword evidence="2" id="KW-0479">Metal-binding</keyword>
<proteinExistence type="predicted"/>
<reference evidence="7" key="1">
    <citation type="submission" date="2021-02" db="EMBL/GenBank/DDBJ databases">
        <title>Comparative genomics reveals that relaxation of natural selection precedes convergent phenotypic evolution of cavefish.</title>
        <authorList>
            <person name="Peng Z."/>
        </authorList>
    </citation>
    <scope>NUCLEOTIDE SEQUENCE</scope>
    <source>
        <tissue evidence="7">Muscle</tissue>
    </source>
</reference>
<name>A0A9W7X0I4_TRIRA</name>
<accession>A0A9W7X0I4</accession>
<keyword evidence="8" id="KW-1185">Reference proteome</keyword>
<gene>
    <name evidence="7" type="ORF">IRJ41_018892</name>
</gene>
<dbReference type="GO" id="GO:0008270">
    <property type="term" value="F:zinc ion binding"/>
    <property type="evidence" value="ECO:0007669"/>
    <property type="project" value="UniProtKB-KW"/>
</dbReference>
<dbReference type="InterPro" id="IPR012337">
    <property type="entry name" value="RNaseH-like_sf"/>
</dbReference>
<evidence type="ECO:0000256" key="4">
    <source>
        <dbReference type="ARBA" id="ARBA00022833"/>
    </source>
</evidence>
<keyword evidence="4" id="KW-0862">Zinc</keyword>
<dbReference type="GO" id="GO:0005634">
    <property type="term" value="C:nucleus"/>
    <property type="evidence" value="ECO:0007669"/>
    <property type="project" value="UniProtKB-SubCell"/>
</dbReference>
<feature type="compositionally biased region" description="Basic residues" evidence="6">
    <location>
        <begin position="149"/>
        <end position="158"/>
    </location>
</feature>
<evidence type="ECO:0000313" key="8">
    <source>
        <dbReference type="Proteomes" id="UP001059041"/>
    </source>
</evidence>
<evidence type="ECO:0000256" key="2">
    <source>
        <dbReference type="ARBA" id="ARBA00022723"/>
    </source>
</evidence>
<organism evidence="7 8">
    <name type="scientific">Triplophysa rosa</name>
    <name type="common">Cave loach</name>
    <dbReference type="NCBI Taxonomy" id="992332"/>
    <lineage>
        <taxon>Eukaryota</taxon>
        <taxon>Metazoa</taxon>
        <taxon>Chordata</taxon>
        <taxon>Craniata</taxon>
        <taxon>Vertebrata</taxon>
        <taxon>Euteleostomi</taxon>
        <taxon>Actinopterygii</taxon>
        <taxon>Neopterygii</taxon>
        <taxon>Teleostei</taxon>
        <taxon>Ostariophysi</taxon>
        <taxon>Cypriniformes</taxon>
        <taxon>Nemacheilidae</taxon>
        <taxon>Triplophysa</taxon>
    </lineage>
</organism>
<protein>
    <submittedName>
        <fullName evidence="7">Zinc finger BED domain-containing protein 1-like</fullName>
    </submittedName>
</protein>
<dbReference type="InterPro" id="IPR052035">
    <property type="entry name" value="ZnF_BED_domain_contain"/>
</dbReference>
<dbReference type="PANTHER" id="PTHR46481">
    <property type="entry name" value="ZINC FINGER BED DOMAIN-CONTAINING PROTEIN 4"/>
    <property type="match status" value="1"/>
</dbReference>